<name>A0A926DND4_9FIRM</name>
<proteinExistence type="predicted"/>
<dbReference type="AlphaFoldDB" id="A0A926DND4"/>
<dbReference type="RefSeq" id="WP_249312821.1">
    <property type="nucleotide sequence ID" value="NZ_JACRSU010000003.1"/>
</dbReference>
<keyword evidence="2" id="KW-1185">Reference proteome</keyword>
<comment type="caution">
    <text evidence="1">The sequence shown here is derived from an EMBL/GenBank/DDBJ whole genome shotgun (WGS) entry which is preliminary data.</text>
</comment>
<dbReference type="Proteomes" id="UP000611762">
    <property type="component" value="Unassembled WGS sequence"/>
</dbReference>
<protein>
    <submittedName>
        <fullName evidence="1">Uncharacterized protein</fullName>
    </submittedName>
</protein>
<organism evidence="1 2">
    <name type="scientific">Congzhengia minquanensis</name>
    <dbReference type="NCBI Taxonomy" id="2763657"/>
    <lineage>
        <taxon>Bacteria</taxon>
        <taxon>Bacillati</taxon>
        <taxon>Bacillota</taxon>
        <taxon>Clostridia</taxon>
        <taxon>Eubacteriales</taxon>
        <taxon>Oscillospiraceae</taxon>
        <taxon>Congzhengia</taxon>
    </lineage>
</organism>
<gene>
    <name evidence="1" type="ORF">H8698_08615</name>
</gene>
<evidence type="ECO:0000313" key="2">
    <source>
        <dbReference type="Proteomes" id="UP000611762"/>
    </source>
</evidence>
<sequence length="45" mass="5181">MERNKALKEMGTTALFEKNENMIDILENSGPFTQASTQIHLRIMK</sequence>
<evidence type="ECO:0000313" key="1">
    <source>
        <dbReference type="EMBL" id="MBC8541031.1"/>
    </source>
</evidence>
<dbReference type="EMBL" id="JACRSU010000003">
    <property type="protein sequence ID" value="MBC8541031.1"/>
    <property type="molecule type" value="Genomic_DNA"/>
</dbReference>
<reference evidence="1" key="1">
    <citation type="submission" date="2020-08" db="EMBL/GenBank/DDBJ databases">
        <title>Genome public.</title>
        <authorList>
            <person name="Liu C."/>
            <person name="Sun Q."/>
        </authorList>
    </citation>
    <scope>NUCLEOTIDE SEQUENCE</scope>
    <source>
        <strain evidence="1">H8</strain>
    </source>
</reference>
<accession>A0A926DND4</accession>